<gene>
    <name evidence="1" type="ORF">BOTCAL_0951g00010</name>
</gene>
<protein>
    <submittedName>
        <fullName evidence="1">Uncharacterized protein</fullName>
    </submittedName>
</protein>
<name>A0A4Y8CGC5_9HELO</name>
<organism evidence="1 2">
    <name type="scientific">Botryotinia calthae</name>
    <dbReference type="NCBI Taxonomy" id="38488"/>
    <lineage>
        <taxon>Eukaryota</taxon>
        <taxon>Fungi</taxon>
        <taxon>Dikarya</taxon>
        <taxon>Ascomycota</taxon>
        <taxon>Pezizomycotina</taxon>
        <taxon>Leotiomycetes</taxon>
        <taxon>Helotiales</taxon>
        <taxon>Sclerotiniaceae</taxon>
        <taxon>Botryotinia</taxon>
    </lineage>
</organism>
<dbReference type="STRING" id="38488.A0A4Y8CGC5"/>
<dbReference type="Proteomes" id="UP000297299">
    <property type="component" value="Unassembled WGS sequence"/>
</dbReference>
<comment type="caution">
    <text evidence="1">The sequence shown here is derived from an EMBL/GenBank/DDBJ whole genome shotgun (WGS) entry which is preliminary data.</text>
</comment>
<keyword evidence="2" id="KW-1185">Reference proteome</keyword>
<dbReference type="AlphaFoldDB" id="A0A4Y8CGC5"/>
<dbReference type="EMBL" id="PHWZ01000947">
    <property type="protein sequence ID" value="TEY29366.1"/>
    <property type="molecule type" value="Genomic_DNA"/>
</dbReference>
<reference evidence="1 2" key="1">
    <citation type="submission" date="2017-11" db="EMBL/GenBank/DDBJ databases">
        <title>Comparative genomics of Botrytis spp.</title>
        <authorList>
            <person name="Valero-Jimenez C.A."/>
            <person name="Tapia P."/>
            <person name="Veloso J."/>
            <person name="Silva-Moreno E."/>
            <person name="Staats M."/>
            <person name="Valdes J.H."/>
            <person name="Van Kan J.A.L."/>
        </authorList>
    </citation>
    <scope>NUCLEOTIDE SEQUENCE [LARGE SCALE GENOMIC DNA]</scope>
    <source>
        <strain evidence="1 2">MUCL2830</strain>
    </source>
</reference>
<accession>A0A4Y8CGC5</accession>
<dbReference type="OrthoDB" id="10390746at2759"/>
<evidence type="ECO:0000313" key="2">
    <source>
        <dbReference type="Proteomes" id="UP000297299"/>
    </source>
</evidence>
<sequence>MSLLNSTKGGIQLSFSKNRLGMRSGPAEEVISSRVSLNGGNRKSDGDSYIAVSTQGPIGVGTLGGGLCGHVVVALGPTFPTMGTGATNDYPPAYMYGR</sequence>
<evidence type="ECO:0000313" key="1">
    <source>
        <dbReference type="EMBL" id="TEY29366.1"/>
    </source>
</evidence>
<proteinExistence type="predicted"/>